<evidence type="ECO:0000313" key="3">
    <source>
        <dbReference type="Proteomes" id="UP001602245"/>
    </source>
</evidence>
<dbReference type="InterPro" id="IPR008538">
    <property type="entry name" value="Uma2"/>
</dbReference>
<dbReference type="CDD" id="cd06260">
    <property type="entry name" value="DUF820-like"/>
    <property type="match status" value="1"/>
</dbReference>
<reference evidence="2 3" key="1">
    <citation type="submission" date="2024-10" db="EMBL/GenBank/DDBJ databases">
        <title>The Natural Products Discovery Center: Release of the First 8490 Sequenced Strains for Exploring Actinobacteria Biosynthetic Diversity.</title>
        <authorList>
            <person name="Kalkreuter E."/>
            <person name="Kautsar S.A."/>
            <person name="Yang D."/>
            <person name="Bader C.D."/>
            <person name="Teijaro C.N."/>
            <person name="Fluegel L."/>
            <person name="Davis C.M."/>
            <person name="Simpson J.R."/>
            <person name="Lauterbach L."/>
            <person name="Steele A.D."/>
            <person name="Gui C."/>
            <person name="Meng S."/>
            <person name="Li G."/>
            <person name="Viehrig K."/>
            <person name="Ye F."/>
            <person name="Su P."/>
            <person name="Kiefer A.F."/>
            <person name="Nichols A."/>
            <person name="Cepeda A.J."/>
            <person name="Yan W."/>
            <person name="Fan B."/>
            <person name="Jiang Y."/>
            <person name="Adhikari A."/>
            <person name="Zheng C.-J."/>
            <person name="Schuster L."/>
            <person name="Cowan T.M."/>
            <person name="Smanski M.J."/>
            <person name="Chevrette M.G."/>
            <person name="De Carvalho L.P.S."/>
            <person name="Shen B."/>
        </authorList>
    </citation>
    <scope>NUCLEOTIDE SEQUENCE [LARGE SCALE GENOMIC DNA]</scope>
    <source>
        <strain evidence="2 3">NPDC000087</strain>
    </source>
</reference>
<dbReference type="PANTHER" id="PTHR35400">
    <property type="entry name" value="SLR1083 PROTEIN"/>
    <property type="match status" value="1"/>
</dbReference>
<dbReference type="EMBL" id="JBIAZU010000008">
    <property type="protein sequence ID" value="MFF5295996.1"/>
    <property type="molecule type" value="Genomic_DNA"/>
</dbReference>
<gene>
    <name evidence="2" type="ORF">ACFY35_41740</name>
</gene>
<evidence type="ECO:0000313" key="2">
    <source>
        <dbReference type="EMBL" id="MFF5295996.1"/>
    </source>
</evidence>
<dbReference type="PANTHER" id="PTHR35400:SF3">
    <property type="entry name" value="SLL1072 PROTEIN"/>
    <property type="match status" value="1"/>
</dbReference>
<keyword evidence="3" id="KW-1185">Reference proteome</keyword>
<keyword evidence="2" id="KW-0540">Nuclease</keyword>
<keyword evidence="2" id="KW-0378">Hydrolase</keyword>
<name>A0ABW6WUW2_9ACTN</name>
<evidence type="ECO:0000259" key="1">
    <source>
        <dbReference type="Pfam" id="PF05685"/>
    </source>
</evidence>
<dbReference type="RefSeq" id="WP_026206665.1">
    <property type="nucleotide sequence ID" value="NZ_JBIAZU010000008.1"/>
</dbReference>
<dbReference type="InterPro" id="IPR011335">
    <property type="entry name" value="Restrct_endonuc-II-like"/>
</dbReference>
<dbReference type="Proteomes" id="UP001602245">
    <property type="component" value="Unassembled WGS sequence"/>
</dbReference>
<accession>A0ABW6WUW2</accession>
<sequence length="187" mass="20804">MSKQPLDLSRTWTEAEYLALGETDDRYELIDGKVTVSPSATRPHNVIATNLIFFLRPAAREAGLGTFYTNDLRLRPGTIVCPDIVFGKLTMEAGVGDAADAVLVVEVTSPSNFRWDRGPKREMYAAARIPWYLLAEPDMSDLSSVSLRLLRRDGRRYVEHATAAWGETMVSSEPFPISVDTTLLLEP</sequence>
<dbReference type="InterPro" id="IPR012296">
    <property type="entry name" value="Nuclease_put_TT1808"/>
</dbReference>
<proteinExistence type="predicted"/>
<feature type="domain" description="Putative restriction endonuclease" evidence="1">
    <location>
        <begin position="15"/>
        <end position="179"/>
    </location>
</feature>
<comment type="caution">
    <text evidence="2">The sequence shown here is derived from an EMBL/GenBank/DDBJ whole genome shotgun (WGS) entry which is preliminary data.</text>
</comment>
<keyword evidence="2" id="KW-0255">Endonuclease</keyword>
<dbReference type="Gene3D" id="3.90.1570.10">
    <property type="entry name" value="tt1808, chain A"/>
    <property type="match status" value="1"/>
</dbReference>
<protein>
    <submittedName>
        <fullName evidence="2">Uma2 family endonuclease</fullName>
    </submittedName>
</protein>
<organism evidence="2 3">
    <name type="scientific">Paractinoplanes globisporus</name>
    <dbReference type="NCBI Taxonomy" id="113565"/>
    <lineage>
        <taxon>Bacteria</taxon>
        <taxon>Bacillati</taxon>
        <taxon>Actinomycetota</taxon>
        <taxon>Actinomycetes</taxon>
        <taxon>Micromonosporales</taxon>
        <taxon>Micromonosporaceae</taxon>
        <taxon>Paractinoplanes</taxon>
    </lineage>
</organism>
<dbReference type="SUPFAM" id="SSF52980">
    <property type="entry name" value="Restriction endonuclease-like"/>
    <property type="match status" value="1"/>
</dbReference>
<dbReference type="GO" id="GO:0004519">
    <property type="term" value="F:endonuclease activity"/>
    <property type="evidence" value="ECO:0007669"/>
    <property type="project" value="UniProtKB-KW"/>
</dbReference>
<dbReference type="Pfam" id="PF05685">
    <property type="entry name" value="Uma2"/>
    <property type="match status" value="1"/>
</dbReference>